<proteinExistence type="predicted"/>
<keyword evidence="1" id="KW-1133">Transmembrane helix</keyword>
<dbReference type="Pfam" id="PF19650">
    <property type="entry name" value="DUF6153"/>
    <property type="match status" value="1"/>
</dbReference>
<keyword evidence="1" id="KW-0472">Membrane</keyword>
<organism evidence="2 3">
    <name type="scientific">Pseudonocardia sediminis</name>
    <dbReference type="NCBI Taxonomy" id="1397368"/>
    <lineage>
        <taxon>Bacteria</taxon>
        <taxon>Bacillati</taxon>
        <taxon>Actinomycetota</taxon>
        <taxon>Actinomycetes</taxon>
        <taxon>Pseudonocardiales</taxon>
        <taxon>Pseudonocardiaceae</taxon>
        <taxon>Pseudonocardia</taxon>
    </lineage>
</organism>
<comment type="caution">
    <text evidence="2">The sequence shown here is derived from an EMBL/GenBank/DDBJ whole genome shotgun (WGS) entry which is preliminary data.</text>
</comment>
<protein>
    <submittedName>
        <fullName evidence="2">Uncharacterized protein</fullName>
    </submittedName>
</protein>
<reference evidence="2 3" key="1">
    <citation type="submission" date="2019-02" db="EMBL/GenBank/DDBJ databases">
        <title>Sequencing the genomes of 1000 actinobacteria strains.</title>
        <authorList>
            <person name="Klenk H.-P."/>
        </authorList>
    </citation>
    <scope>NUCLEOTIDE SEQUENCE [LARGE SCALE GENOMIC DNA]</scope>
    <source>
        <strain evidence="2 3">DSM 45779</strain>
    </source>
</reference>
<feature type="transmembrane region" description="Helical" evidence="1">
    <location>
        <begin position="84"/>
        <end position="111"/>
    </location>
</feature>
<name>A0A4Q7UX61_PSEST</name>
<accession>A0A4Q7UX61</accession>
<dbReference type="RefSeq" id="WP_130290093.1">
    <property type="nucleotide sequence ID" value="NZ_SHKL01000001.1"/>
</dbReference>
<sequence>MNGRRWGRVLLLTLPVLFGLLGMHALVVVPATGTGGMDHPPVAEATPVPGPHVAATTPVVAAATRGEQSPPAGHGGHDGGMGHLMHLCLAVLAGIAAVLLVAGIILGLVPLPVSTGRARRWARAMSVARPPPVSRRLAQLCVMRN</sequence>
<evidence type="ECO:0000256" key="1">
    <source>
        <dbReference type="SAM" id="Phobius"/>
    </source>
</evidence>
<evidence type="ECO:0000313" key="2">
    <source>
        <dbReference type="EMBL" id="RZT85674.1"/>
    </source>
</evidence>
<gene>
    <name evidence="2" type="ORF">EV383_2551</name>
</gene>
<dbReference type="EMBL" id="SHKL01000001">
    <property type="protein sequence ID" value="RZT85674.1"/>
    <property type="molecule type" value="Genomic_DNA"/>
</dbReference>
<keyword evidence="1" id="KW-0812">Transmembrane</keyword>
<dbReference type="InterPro" id="IPR046151">
    <property type="entry name" value="DUF6153"/>
</dbReference>
<keyword evidence="3" id="KW-1185">Reference proteome</keyword>
<evidence type="ECO:0000313" key="3">
    <source>
        <dbReference type="Proteomes" id="UP000291591"/>
    </source>
</evidence>
<dbReference type="Proteomes" id="UP000291591">
    <property type="component" value="Unassembled WGS sequence"/>
</dbReference>
<dbReference type="AlphaFoldDB" id="A0A4Q7UX61"/>